<organism evidence="3 4">
    <name type="scientific">Gordonia phage Ghobes</name>
    <dbReference type="NCBI Taxonomy" id="1887647"/>
    <lineage>
        <taxon>Viruses</taxon>
        <taxon>Duplodnaviria</taxon>
        <taxon>Heunggongvirae</taxon>
        <taxon>Uroviricota</taxon>
        <taxon>Caudoviricetes</taxon>
        <taxon>Ghobesvirus</taxon>
        <taxon>Ghobesvirus ghobes</taxon>
    </lineage>
</organism>
<keyword evidence="4" id="KW-1185">Reference proteome</keyword>
<evidence type="ECO:0000259" key="1">
    <source>
        <dbReference type="Pfam" id="PF10979"/>
    </source>
</evidence>
<evidence type="ECO:0000259" key="2">
    <source>
        <dbReference type="Pfam" id="PF23771"/>
    </source>
</evidence>
<sequence length="238" mass="26868">MNAPKKTVEEKRFAKVAKLLRQAEDVKGTPEEFAFKEKAFELAARYGVSTERVLQYLADGDLDAAQTSGSYNRQVTLTGSYRAAQAVLVGSLAEALHCFAVQHGSAAVVTVVGVQEHVDRVVDLWEVLGPLALEQVEKRAHQWRRFYTRTQLQRWRQSFLYGFAVEVRERLERLEEEVARQAGALVLFKSDRERAEEGLLELYPDVQREVEPVTDVDTVAFLEGRASASEAELATRRL</sequence>
<dbReference type="GeneID" id="29063332"/>
<name>A0A1B3B049_9CAUD</name>
<accession>A0A1B3B049</accession>
<protein>
    <submittedName>
        <fullName evidence="3">Uncharacterized protein</fullName>
    </submittedName>
</protein>
<dbReference type="Proteomes" id="UP000203019">
    <property type="component" value="Segment"/>
</dbReference>
<dbReference type="KEGG" id="vg:29063332"/>
<dbReference type="InterPro" id="IPR024498">
    <property type="entry name" value="DUF2786"/>
</dbReference>
<evidence type="ECO:0000313" key="3">
    <source>
        <dbReference type="EMBL" id="AOE44400.1"/>
    </source>
</evidence>
<feature type="domain" description="DUF2786" evidence="1">
    <location>
        <begin position="14"/>
        <end position="49"/>
    </location>
</feature>
<dbReference type="Pfam" id="PF23771">
    <property type="entry name" value="DUF7168"/>
    <property type="match status" value="1"/>
</dbReference>
<reference evidence="4" key="1">
    <citation type="submission" date="2016-07" db="EMBL/GenBank/DDBJ databases">
        <authorList>
            <person name="Florea S."/>
            <person name="Webb J.S."/>
            <person name="Jaromczyk J."/>
            <person name="Schardl C.L."/>
        </authorList>
    </citation>
    <scope>NUCLEOTIDE SEQUENCE [LARGE SCALE GENOMIC DNA]</scope>
</reference>
<dbReference type="OrthoDB" id="7586at10239"/>
<evidence type="ECO:0000313" key="4">
    <source>
        <dbReference type="Proteomes" id="UP000203019"/>
    </source>
</evidence>
<dbReference type="RefSeq" id="YP_009281152.1">
    <property type="nucleotide sequence ID" value="NC_031028.1"/>
</dbReference>
<dbReference type="InterPro" id="IPR055592">
    <property type="entry name" value="DUF7168"/>
</dbReference>
<dbReference type="Pfam" id="PF10979">
    <property type="entry name" value="DUF2786"/>
    <property type="match status" value="1"/>
</dbReference>
<proteinExistence type="predicted"/>
<dbReference type="EMBL" id="KX557278">
    <property type="protein sequence ID" value="AOE44400.1"/>
    <property type="molecule type" value="Genomic_DNA"/>
</dbReference>
<gene>
    <name evidence="3" type="primary">49</name>
    <name evidence="3" type="ORF">SEA_GHOBES_49</name>
</gene>
<feature type="domain" description="DUF7168" evidence="2">
    <location>
        <begin position="82"/>
        <end position="194"/>
    </location>
</feature>